<dbReference type="SUPFAM" id="SSF75304">
    <property type="entry name" value="Amidase signature (AS) enzymes"/>
    <property type="match status" value="1"/>
</dbReference>
<dbReference type="PANTHER" id="PTHR11895:SF176">
    <property type="entry name" value="AMIDASE AMID-RELATED"/>
    <property type="match status" value="1"/>
</dbReference>
<dbReference type="InterPro" id="IPR036928">
    <property type="entry name" value="AS_sf"/>
</dbReference>
<proteinExistence type="predicted"/>
<dbReference type="NCBIfam" id="NF005460">
    <property type="entry name" value="PRK07056.1"/>
    <property type="match status" value="1"/>
</dbReference>
<sequence>MIRDRVEAALERIGDPAGEGARTFLTVYHGTARAEADAADKRARDDSSLGPLDGVIVSIKDLFDVAGEPTRAGSRILEDSAPAKEDAAVVRRLRDAGAVIVGKTNMSELAFTGVGANPHYGTPGNPADRARVPGGSSSGAAVAVADGMCEISIGTDTGGSTRIPAALCGLVGFKPSKYRIPTDGAFPLSQTLDSVGPIARSVEDCAKADAVLAGEEPWSLQPDAVEGLKLGIAGGLPLRDLDDTVARKFMETLSMLGRAGAKLAEVETPLFEDMAAVNATATIATVEAYQLHRERLAARGDEIDPFIRTRIEMGAAVPPAGYREMLHTRAGLAQAMDELLAGFDALVLPTTPIVAPTMAEVSSVDEFRRKNRLLLRNTEIANFFDLCAISLPMAGDGLPAGFMLFARRGADLKLFRMAAAIERELA</sequence>
<dbReference type="Gene3D" id="3.90.1300.10">
    <property type="entry name" value="Amidase signature (AS) domain"/>
    <property type="match status" value="1"/>
</dbReference>
<dbReference type="InterPro" id="IPR000120">
    <property type="entry name" value="Amidase"/>
</dbReference>
<evidence type="ECO:0000313" key="2">
    <source>
        <dbReference type="EMBL" id="MCL6678645.1"/>
    </source>
</evidence>
<organism evidence="2 3">
    <name type="scientific">Sphingomonas anseongensis</name>
    <dbReference type="NCBI Taxonomy" id="2908207"/>
    <lineage>
        <taxon>Bacteria</taxon>
        <taxon>Pseudomonadati</taxon>
        <taxon>Pseudomonadota</taxon>
        <taxon>Alphaproteobacteria</taxon>
        <taxon>Sphingomonadales</taxon>
        <taxon>Sphingomonadaceae</taxon>
        <taxon>Sphingomonas</taxon>
    </lineage>
</organism>
<accession>A0ABT0RED2</accession>
<reference evidence="2" key="1">
    <citation type="submission" date="2022-05" db="EMBL/GenBank/DDBJ databases">
        <authorList>
            <person name="Jo J.-H."/>
            <person name="Im W.-T."/>
        </authorList>
    </citation>
    <scope>NUCLEOTIDE SEQUENCE</scope>
    <source>
        <strain evidence="2">RG327</strain>
    </source>
</reference>
<gene>
    <name evidence="2" type="ORF">LZ519_04840</name>
</gene>
<dbReference type="RefSeq" id="WP_249867589.1">
    <property type="nucleotide sequence ID" value="NZ_JAMGBC010000001.1"/>
</dbReference>
<dbReference type="InterPro" id="IPR023631">
    <property type="entry name" value="Amidase_dom"/>
</dbReference>
<evidence type="ECO:0000313" key="3">
    <source>
        <dbReference type="Proteomes" id="UP001165343"/>
    </source>
</evidence>
<name>A0ABT0RED2_9SPHN</name>
<dbReference type="Pfam" id="PF01425">
    <property type="entry name" value="Amidase"/>
    <property type="match status" value="1"/>
</dbReference>
<dbReference type="EMBL" id="JAMGBC010000001">
    <property type="protein sequence ID" value="MCL6678645.1"/>
    <property type="molecule type" value="Genomic_DNA"/>
</dbReference>
<dbReference type="Proteomes" id="UP001165343">
    <property type="component" value="Unassembled WGS sequence"/>
</dbReference>
<keyword evidence="3" id="KW-1185">Reference proteome</keyword>
<protein>
    <submittedName>
        <fullName evidence="2">Amidase</fullName>
    </submittedName>
</protein>
<feature type="domain" description="Amidase" evidence="1">
    <location>
        <begin position="6"/>
        <end position="413"/>
    </location>
</feature>
<evidence type="ECO:0000259" key="1">
    <source>
        <dbReference type="Pfam" id="PF01425"/>
    </source>
</evidence>
<dbReference type="PANTHER" id="PTHR11895">
    <property type="entry name" value="TRANSAMIDASE"/>
    <property type="match status" value="1"/>
</dbReference>
<comment type="caution">
    <text evidence="2">The sequence shown here is derived from an EMBL/GenBank/DDBJ whole genome shotgun (WGS) entry which is preliminary data.</text>
</comment>
<dbReference type="NCBIfam" id="NF004622">
    <property type="entry name" value="PRK05962.1"/>
    <property type="match status" value="1"/>
</dbReference>